<dbReference type="EMBL" id="MN739162">
    <property type="protein sequence ID" value="QHS91496.1"/>
    <property type="molecule type" value="Genomic_DNA"/>
</dbReference>
<reference evidence="1" key="1">
    <citation type="journal article" date="2020" name="Nature">
        <title>Giant virus diversity and host interactions through global metagenomics.</title>
        <authorList>
            <person name="Schulz F."/>
            <person name="Roux S."/>
            <person name="Paez-Espino D."/>
            <person name="Jungbluth S."/>
            <person name="Walsh D.A."/>
            <person name="Denef V.J."/>
            <person name="McMahon K.D."/>
            <person name="Konstantinidis K.T."/>
            <person name="Eloe-Fadrosh E.A."/>
            <person name="Kyrpides N.C."/>
            <person name="Woyke T."/>
        </authorList>
    </citation>
    <scope>NUCLEOTIDE SEQUENCE</scope>
    <source>
        <strain evidence="1">GVMAG-M-3300013006-15</strain>
    </source>
</reference>
<dbReference type="AlphaFoldDB" id="A0A6C0BH52"/>
<organism evidence="1">
    <name type="scientific">viral metagenome</name>
    <dbReference type="NCBI Taxonomy" id="1070528"/>
    <lineage>
        <taxon>unclassified sequences</taxon>
        <taxon>metagenomes</taxon>
        <taxon>organismal metagenomes</taxon>
    </lineage>
</organism>
<accession>A0A6C0BH52</accession>
<evidence type="ECO:0000313" key="1">
    <source>
        <dbReference type="EMBL" id="QHS91496.1"/>
    </source>
</evidence>
<name>A0A6C0BH52_9ZZZZ</name>
<sequence length="168" mass="19588">MECAIPWQSFEPSKCQLGQKQQNKRYPTAEYISVSYKDSMVEMPSFQIVSPWLTKPNSCTTSEIIEIGWCVSEHPFFQKLKMLHDYMKNSLLNNHKIKLNSNPYLLSIYLDKTKTVVRDLTKNEEILLTDDILMNPLQQYKLCIRLAGIHIQHGSANYRFKCVGILLR</sequence>
<protein>
    <submittedName>
        <fullName evidence="1">Uncharacterized protein</fullName>
    </submittedName>
</protein>
<proteinExistence type="predicted"/>